<dbReference type="Proteomes" id="UP001288320">
    <property type="component" value="Unassembled WGS sequence"/>
</dbReference>
<feature type="transmembrane region" description="Helical" evidence="7">
    <location>
        <begin position="231"/>
        <end position="251"/>
    </location>
</feature>
<evidence type="ECO:0000256" key="2">
    <source>
        <dbReference type="ARBA" id="ARBA00022448"/>
    </source>
</evidence>
<feature type="transmembrane region" description="Helical" evidence="7">
    <location>
        <begin position="258"/>
        <end position="280"/>
    </location>
</feature>
<dbReference type="GO" id="GO:0005886">
    <property type="term" value="C:plasma membrane"/>
    <property type="evidence" value="ECO:0007669"/>
    <property type="project" value="UniProtKB-SubCell"/>
</dbReference>
<evidence type="ECO:0000256" key="4">
    <source>
        <dbReference type="ARBA" id="ARBA00022692"/>
    </source>
</evidence>
<dbReference type="Proteomes" id="UP001284901">
    <property type="component" value="Unassembled WGS sequence"/>
</dbReference>
<evidence type="ECO:0000256" key="6">
    <source>
        <dbReference type="ARBA" id="ARBA00023136"/>
    </source>
</evidence>
<protein>
    <submittedName>
        <fullName evidence="9">ABC transporter permease subunit</fullName>
    </submittedName>
</protein>
<dbReference type="Gene3D" id="1.10.3720.10">
    <property type="entry name" value="MetI-like"/>
    <property type="match status" value="2"/>
</dbReference>
<feature type="transmembrane region" description="Helical" evidence="7">
    <location>
        <begin position="175"/>
        <end position="194"/>
    </location>
</feature>
<dbReference type="SUPFAM" id="SSF161098">
    <property type="entry name" value="MetI-like"/>
    <property type="match status" value="1"/>
</dbReference>
<dbReference type="PROSITE" id="PS50928">
    <property type="entry name" value="ABC_TM1"/>
    <property type="match status" value="1"/>
</dbReference>
<evidence type="ECO:0000259" key="8">
    <source>
        <dbReference type="PROSITE" id="PS50928"/>
    </source>
</evidence>
<feature type="transmembrane region" description="Helical" evidence="7">
    <location>
        <begin position="434"/>
        <end position="458"/>
    </location>
</feature>
<keyword evidence="4 7" id="KW-0812">Transmembrane</keyword>
<dbReference type="PANTHER" id="PTHR43163:SF6">
    <property type="entry name" value="DIPEPTIDE TRANSPORT SYSTEM PERMEASE PROTEIN DPPB-RELATED"/>
    <property type="match status" value="1"/>
</dbReference>
<keyword evidence="11" id="KW-1185">Reference proteome</keyword>
<comment type="subcellular location">
    <subcellularLocation>
        <location evidence="1 7">Cell membrane</location>
        <topology evidence="1 7">Multi-pass membrane protein</topology>
    </subcellularLocation>
</comment>
<dbReference type="GO" id="GO:0055085">
    <property type="term" value="P:transmembrane transport"/>
    <property type="evidence" value="ECO:0007669"/>
    <property type="project" value="InterPro"/>
</dbReference>
<dbReference type="GeneID" id="92814645"/>
<feature type="transmembrane region" description="Helical" evidence="7">
    <location>
        <begin position="364"/>
        <end position="389"/>
    </location>
</feature>
<evidence type="ECO:0000313" key="10">
    <source>
        <dbReference type="EMBL" id="MDY5145979.1"/>
    </source>
</evidence>
<evidence type="ECO:0000256" key="5">
    <source>
        <dbReference type="ARBA" id="ARBA00022989"/>
    </source>
</evidence>
<gene>
    <name evidence="9" type="ORF">R6G74_04720</name>
    <name evidence="10" type="ORF">R6P33_02925</name>
</gene>
<proteinExistence type="inferred from homology"/>
<reference evidence="9 11" key="1">
    <citation type="submission" date="2023-10" db="EMBL/GenBank/DDBJ databases">
        <title>Whole Genome based description of the genera Actinobaculum and Actinotignum reveals a complex phylogenetic relationship within the species included in the genus Actinotignum.</title>
        <authorList>
            <person name="Jensen C.S."/>
            <person name="Dargis R."/>
            <person name="Kemp M."/>
            <person name="Christensen J.J."/>
        </authorList>
    </citation>
    <scope>NUCLEOTIDE SEQUENCE</scope>
    <source>
        <strain evidence="10 11">SLA_B089</strain>
        <strain evidence="9">SLA_B245</strain>
    </source>
</reference>
<accession>A0AAW9HC75</accession>
<dbReference type="PANTHER" id="PTHR43163">
    <property type="entry name" value="DIPEPTIDE TRANSPORT SYSTEM PERMEASE PROTEIN DPPB-RELATED"/>
    <property type="match status" value="1"/>
</dbReference>
<keyword evidence="5 7" id="KW-1133">Transmembrane helix</keyword>
<dbReference type="CDD" id="cd06261">
    <property type="entry name" value="TM_PBP2"/>
    <property type="match status" value="1"/>
</dbReference>
<evidence type="ECO:0000256" key="7">
    <source>
        <dbReference type="RuleBase" id="RU363032"/>
    </source>
</evidence>
<feature type="transmembrane region" description="Helical" evidence="7">
    <location>
        <begin position="286"/>
        <end position="306"/>
    </location>
</feature>
<dbReference type="InterPro" id="IPR000515">
    <property type="entry name" value="MetI-like"/>
</dbReference>
<keyword evidence="2 7" id="KW-0813">Transport</keyword>
<name>A0AAW9HC75_9ACTO</name>
<dbReference type="EMBL" id="JAWNFV010000008">
    <property type="protein sequence ID" value="MDY5140613.1"/>
    <property type="molecule type" value="Genomic_DNA"/>
</dbReference>
<feature type="transmembrane region" description="Helical" evidence="7">
    <location>
        <begin position="9"/>
        <end position="28"/>
    </location>
</feature>
<evidence type="ECO:0000256" key="3">
    <source>
        <dbReference type="ARBA" id="ARBA00022475"/>
    </source>
</evidence>
<dbReference type="Pfam" id="PF00528">
    <property type="entry name" value="BPD_transp_1"/>
    <property type="match status" value="1"/>
</dbReference>
<organism evidence="9 12">
    <name type="scientific">Actinotignum timonense</name>
    <dbReference type="NCBI Taxonomy" id="1870995"/>
    <lineage>
        <taxon>Bacteria</taxon>
        <taxon>Bacillati</taxon>
        <taxon>Actinomycetota</taxon>
        <taxon>Actinomycetes</taxon>
        <taxon>Actinomycetales</taxon>
        <taxon>Actinomycetaceae</taxon>
        <taxon>Actinotignum</taxon>
    </lineage>
</organism>
<feature type="transmembrane region" description="Helical" evidence="7">
    <location>
        <begin position="478"/>
        <end position="502"/>
    </location>
</feature>
<evidence type="ECO:0000313" key="9">
    <source>
        <dbReference type="EMBL" id="MDY5140613.1"/>
    </source>
</evidence>
<feature type="domain" description="ABC transmembrane type-1" evidence="8">
    <location>
        <begin position="100"/>
        <end position="499"/>
    </location>
</feature>
<keyword evidence="3" id="KW-1003">Cell membrane</keyword>
<feature type="transmembrane region" description="Helical" evidence="7">
    <location>
        <begin position="135"/>
        <end position="155"/>
    </location>
</feature>
<dbReference type="AlphaFoldDB" id="A0AAW9HC75"/>
<feature type="transmembrane region" description="Helical" evidence="7">
    <location>
        <begin position="201"/>
        <end position="225"/>
    </location>
</feature>
<comment type="similarity">
    <text evidence="7">Belongs to the binding-protein-dependent transport system permease family.</text>
</comment>
<evidence type="ECO:0000313" key="12">
    <source>
        <dbReference type="Proteomes" id="UP001288320"/>
    </source>
</evidence>
<dbReference type="RefSeq" id="WP_026428355.1">
    <property type="nucleotide sequence ID" value="NZ_CAUPFC010000016.1"/>
</dbReference>
<feature type="transmembrane region" description="Helical" evidence="7">
    <location>
        <begin position="318"/>
        <end position="337"/>
    </location>
</feature>
<feature type="transmembrane region" description="Helical" evidence="7">
    <location>
        <begin position="102"/>
        <end position="123"/>
    </location>
</feature>
<dbReference type="EMBL" id="JAWNFY010000006">
    <property type="protein sequence ID" value="MDY5145979.1"/>
    <property type="molecule type" value="Genomic_DNA"/>
</dbReference>
<evidence type="ECO:0000313" key="11">
    <source>
        <dbReference type="Proteomes" id="UP001284901"/>
    </source>
</evidence>
<comment type="caution">
    <text evidence="9">The sequence shown here is derived from an EMBL/GenBank/DDBJ whole genome shotgun (WGS) entry which is preliminary data.</text>
</comment>
<evidence type="ECO:0000256" key="1">
    <source>
        <dbReference type="ARBA" id="ARBA00004651"/>
    </source>
</evidence>
<dbReference type="InterPro" id="IPR035906">
    <property type="entry name" value="MetI-like_sf"/>
</dbReference>
<keyword evidence="6 7" id="KW-0472">Membrane</keyword>
<sequence>MYKFIAKRIGISVLILWAASLLIFVLTINSGDPLEDLRESNNPNRENLMQQRSSFMGLDLPWYERYWTWLTGAAKCFIGQCDLGVNRSGQSVNDMLGQAASATLRLVLAATFLAIFFGIFFGVMSAIRRYTGFDYVVTFLAFTFYSLPAFVFAVLLKEYGAIRFNDWLADPTISLVTIVIFAGIFALFVQALVAGGPKRRAMAAGISFAIAFGVMEYISVTRAFLEPTGGLWIEALMGLAGTVLFTGLFLGFSNKRGFAVVGANAAIMFVIVAACSNMLWEPTWGFLFLILALGIAASVGVSYFFGGYARRSVTWASIWAVFSVWIAIIFDFAARYWSTYLPLTQNRPISTIGSMTPNFQGSHVFWLSFLDSFTHLLLPTISLTLMSIASYTRYTRSSMLEVLGQDYIRTARAKGLPEHTVITRHAFRNAMLPLLTIIAFDFAGLIGGAVITETVFGWKGMGELFRTGLAQVDPAPVMAFFLVTGGAAVLMNMVADIMYAYVDPRIRR</sequence>